<dbReference type="GO" id="GO:0003697">
    <property type="term" value="F:single-stranded DNA binding"/>
    <property type="evidence" value="ECO:0007669"/>
    <property type="project" value="UniProtKB-UniRule"/>
</dbReference>
<keyword evidence="5 9" id="KW-0235">DNA replication</keyword>
<keyword evidence="9" id="KW-0234">DNA repair</keyword>
<comment type="function">
    <text evidence="9">The RecF protein is involved in DNA metabolism; it is required for DNA replication and normal SOS inducibility. RecF binds preferentially to single-stranded, linear DNA. It also seems to bind ATP.</text>
</comment>
<evidence type="ECO:0000256" key="10">
    <source>
        <dbReference type="SAM" id="MobiDB-lite"/>
    </source>
</evidence>
<keyword evidence="9" id="KW-0227">DNA damage</keyword>
<dbReference type="Pfam" id="PF02463">
    <property type="entry name" value="SMC_N"/>
    <property type="match status" value="1"/>
</dbReference>
<comment type="subcellular location">
    <subcellularLocation>
        <location evidence="1 9">Cytoplasm</location>
    </subcellularLocation>
</comment>
<dbReference type="NCBIfam" id="TIGR00611">
    <property type="entry name" value="recf"/>
    <property type="match status" value="1"/>
</dbReference>
<keyword evidence="9" id="KW-0742">SOS response</keyword>
<evidence type="ECO:0000259" key="11">
    <source>
        <dbReference type="Pfam" id="PF02463"/>
    </source>
</evidence>
<evidence type="ECO:0000256" key="6">
    <source>
        <dbReference type="ARBA" id="ARBA00022741"/>
    </source>
</evidence>
<dbReference type="EMBL" id="JAMOIM010000004">
    <property type="protein sequence ID" value="MCW6507877.1"/>
    <property type="molecule type" value="Genomic_DNA"/>
</dbReference>
<dbReference type="PANTHER" id="PTHR32182">
    <property type="entry name" value="DNA REPLICATION AND REPAIR PROTEIN RECF"/>
    <property type="match status" value="1"/>
</dbReference>
<dbReference type="GO" id="GO:0006302">
    <property type="term" value="P:double-strand break repair"/>
    <property type="evidence" value="ECO:0007669"/>
    <property type="project" value="TreeGrafter"/>
</dbReference>
<accession>A0AA42CLY7</accession>
<dbReference type="PANTHER" id="PTHR32182:SF0">
    <property type="entry name" value="DNA REPLICATION AND REPAIR PROTEIN RECF"/>
    <property type="match status" value="1"/>
</dbReference>
<feature type="binding site" evidence="9">
    <location>
        <begin position="39"/>
        <end position="46"/>
    </location>
    <ligand>
        <name>ATP</name>
        <dbReference type="ChEBI" id="CHEBI:30616"/>
    </ligand>
</feature>
<keyword evidence="4 9" id="KW-0963">Cytoplasm</keyword>
<feature type="domain" description="RecF/RecN/SMC N-terminal" evidence="11">
    <location>
        <begin position="12"/>
        <end position="370"/>
    </location>
</feature>
<organism evidence="12 13">
    <name type="scientific">Lichenifustis flavocetrariae</name>
    <dbReference type="NCBI Taxonomy" id="2949735"/>
    <lineage>
        <taxon>Bacteria</taxon>
        <taxon>Pseudomonadati</taxon>
        <taxon>Pseudomonadota</taxon>
        <taxon>Alphaproteobacteria</taxon>
        <taxon>Hyphomicrobiales</taxon>
        <taxon>Lichenihabitantaceae</taxon>
        <taxon>Lichenifustis</taxon>
    </lineage>
</organism>
<dbReference type="InterPro" id="IPR003395">
    <property type="entry name" value="RecF/RecN/SMC_N"/>
</dbReference>
<dbReference type="HAMAP" id="MF_00365">
    <property type="entry name" value="RecF"/>
    <property type="match status" value="1"/>
</dbReference>
<dbReference type="GO" id="GO:0005524">
    <property type="term" value="F:ATP binding"/>
    <property type="evidence" value="ECO:0007669"/>
    <property type="project" value="UniProtKB-UniRule"/>
</dbReference>
<dbReference type="GO" id="GO:0000731">
    <property type="term" value="P:DNA synthesis involved in DNA repair"/>
    <property type="evidence" value="ECO:0007669"/>
    <property type="project" value="TreeGrafter"/>
</dbReference>
<evidence type="ECO:0000256" key="5">
    <source>
        <dbReference type="ARBA" id="ARBA00022705"/>
    </source>
</evidence>
<keyword evidence="7 9" id="KW-0067">ATP-binding</keyword>
<evidence type="ECO:0000313" key="13">
    <source>
        <dbReference type="Proteomes" id="UP001165667"/>
    </source>
</evidence>
<dbReference type="InterPro" id="IPR018078">
    <property type="entry name" value="DNA-binding_RecF_CS"/>
</dbReference>
<evidence type="ECO:0000256" key="9">
    <source>
        <dbReference type="HAMAP-Rule" id="MF_00365"/>
    </source>
</evidence>
<evidence type="ECO:0000256" key="7">
    <source>
        <dbReference type="ARBA" id="ARBA00022840"/>
    </source>
</evidence>
<dbReference type="Gene3D" id="1.20.1050.90">
    <property type="entry name" value="RecF/RecN/SMC, N-terminal domain"/>
    <property type="match status" value="1"/>
</dbReference>
<evidence type="ECO:0000256" key="8">
    <source>
        <dbReference type="ARBA" id="ARBA00023125"/>
    </source>
</evidence>
<dbReference type="InterPro" id="IPR027417">
    <property type="entry name" value="P-loop_NTPase"/>
</dbReference>
<reference evidence="12" key="1">
    <citation type="submission" date="2022-05" db="EMBL/GenBank/DDBJ databases">
        <authorList>
            <person name="Pankratov T."/>
        </authorList>
    </citation>
    <scope>NUCLEOTIDE SEQUENCE</scope>
    <source>
        <strain evidence="12">BP6-180914</strain>
    </source>
</reference>
<evidence type="ECO:0000256" key="2">
    <source>
        <dbReference type="ARBA" id="ARBA00008016"/>
    </source>
</evidence>
<keyword evidence="8 9" id="KW-0238">DNA-binding</keyword>
<dbReference type="Gene3D" id="3.40.50.300">
    <property type="entry name" value="P-loop containing nucleotide triphosphate hydrolases"/>
    <property type="match status" value="1"/>
</dbReference>
<dbReference type="SUPFAM" id="SSF52540">
    <property type="entry name" value="P-loop containing nucleoside triphosphate hydrolases"/>
    <property type="match status" value="1"/>
</dbReference>
<dbReference type="RefSeq" id="WP_282584247.1">
    <property type="nucleotide sequence ID" value="NZ_JAMOIM010000004.1"/>
</dbReference>
<comment type="caution">
    <text evidence="12">The sequence shown here is derived from an EMBL/GenBank/DDBJ whole genome shotgun (WGS) entry which is preliminary data.</text>
</comment>
<dbReference type="Proteomes" id="UP001165667">
    <property type="component" value="Unassembled WGS sequence"/>
</dbReference>
<evidence type="ECO:0000256" key="1">
    <source>
        <dbReference type="ARBA" id="ARBA00004496"/>
    </source>
</evidence>
<name>A0AA42CLY7_9HYPH</name>
<evidence type="ECO:0000313" key="12">
    <source>
        <dbReference type="EMBL" id="MCW6507877.1"/>
    </source>
</evidence>
<keyword evidence="13" id="KW-1185">Reference proteome</keyword>
<dbReference type="GO" id="GO:0009432">
    <property type="term" value="P:SOS response"/>
    <property type="evidence" value="ECO:0007669"/>
    <property type="project" value="UniProtKB-UniRule"/>
</dbReference>
<evidence type="ECO:0000256" key="4">
    <source>
        <dbReference type="ARBA" id="ARBA00022490"/>
    </source>
</evidence>
<dbReference type="GO" id="GO:0005737">
    <property type="term" value="C:cytoplasm"/>
    <property type="evidence" value="ECO:0007669"/>
    <property type="project" value="UniProtKB-SubCell"/>
</dbReference>
<dbReference type="AlphaFoldDB" id="A0AA42CLY7"/>
<sequence>MSPPRAHLLPRIAQLKLTDFRSYPSLDLAFENPMVVLTGDNGAGKTNILEAISLLAPGRGLRRAEMAECARSGGHGGWAVAAAITHADSGSSDDPVRLGTGVEPPESGRKCRIERAPVASARAFAEHLRIVWLTPSMDGLFSGPAAERRRFLDRLVLTIDADHASRVAALDRALRNRNRILEDGRQTGLDRAWAEAAEHEVATLGVAVAAARHETVARLANLIAAERDDASPFPWSALALTGEIESLVAQGPALEAEDRYRDLLRANRSRDMAAGRTTVGPHLSDLLVRHGPKDIAAERASTGEQKALLVGLVLAQAHLVAAMSGMAPTLLLDEVAAHFDPSRRDALFGRLMEIGGQVFMTGADPGAFAGLQGPVSTFVVTPGQAVAA</sequence>
<proteinExistence type="inferred from homology"/>
<dbReference type="InterPro" id="IPR001238">
    <property type="entry name" value="DNA-binding_RecF"/>
</dbReference>
<dbReference type="InterPro" id="IPR042174">
    <property type="entry name" value="RecF_2"/>
</dbReference>
<dbReference type="GO" id="GO:0006260">
    <property type="term" value="P:DNA replication"/>
    <property type="evidence" value="ECO:0007669"/>
    <property type="project" value="UniProtKB-UniRule"/>
</dbReference>
<feature type="region of interest" description="Disordered" evidence="10">
    <location>
        <begin position="88"/>
        <end position="108"/>
    </location>
</feature>
<comment type="similarity">
    <text evidence="2 9">Belongs to the RecF family.</text>
</comment>
<keyword evidence="6 9" id="KW-0547">Nucleotide-binding</keyword>
<protein>
    <recommendedName>
        <fullName evidence="3 9">DNA replication and repair protein RecF</fullName>
    </recommendedName>
</protein>
<gene>
    <name evidence="9 12" type="primary">recF</name>
    <name evidence="12" type="ORF">M8523_07575</name>
</gene>
<dbReference type="PROSITE" id="PS00617">
    <property type="entry name" value="RECF_1"/>
    <property type="match status" value="1"/>
</dbReference>
<evidence type="ECO:0000256" key="3">
    <source>
        <dbReference type="ARBA" id="ARBA00020170"/>
    </source>
</evidence>